<dbReference type="InterPro" id="IPR016024">
    <property type="entry name" value="ARM-type_fold"/>
</dbReference>
<dbReference type="PROSITE" id="PS50302">
    <property type="entry name" value="PUM"/>
    <property type="match status" value="8"/>
</dbReference>
<feature type="repeat" description="Pumilio" evidence="7">
    <location>
        <begin position="942"/>
        <end position="977"/>
    </location>
</feature>
<comment type="caution">
    <text evidence="10">The sequence shown here is derived from an EMBL/GenBank/DDBJ whole genome shotgun (WGS) entry which is preliminary data.</text>
</comment>
<keyword evidence="2" id="KW-0963">Cytoplasm</keyword>
<dbReference type="InterPro" id="IPR033712">
    <property type="entry name" value="Pumilio_RNA-bd"/>
</dbReference>
<evidence type="ECO:0000256" key="5">
    <source>
        <dbReference type="ARBA" id="ARBA00022884"/>
    </source>
</evidence>
<dbReference type="GO" id="GO:0005737">
    <property type="term" value="C:cytoplasm"/>
    <property type="evidence" value="ECO:0007669"/>
    <property type="project" value="UniProtKB-SubCell"/>
</dbReference>
<evidence type="ECO:0000256" key="2">
    <source>
        <dbReference type="ARBA" id="ARBA00022490"/>
    </source>
</evidence>
<evidence type="ECO:0000256" key="1">
    <source>
        <dbReference type="ARBA" id="ARBA00004496"/>
    </source>
</evidence>
<dbReference type="InterPro" id="IPR012940">
    <property type="entry name" value="NABP"/>
</dbReference>
<gene>
    <name evidence="10" type="ORF">ACMD2_04308</name>
</gene>
<feature type="region of interest" description="Disordered" evidence="8">
    <location>
        <begin position="655"/>
        <end position="702"/>
    </location>
</feature>
<proteinExistence type="predicted"/>
<feature type="repeat" description="Pumilio" evidence="7">
    <location>
        <begin position="833"/>
        <end position="868"/>
    </location>
</feature>
<feature type="repeat" description="Pumilio" evidence="7">
    <location>
        <begin position="869"/>
        <end position="905"/>
    </location>
</feature>
<feature type="compositionally biased region" description="Polar residues" evidence="8">
    <location>
        <begin position="591"/>
        <end position="608"/>
    </location>
</feature>
<dbReference type="EMBL" id="LSRQ01000355">
    <property type="protein sequence ID" value="OAY83341.1"/>
    <property type="molecule type" value="Genomic_DNA"/>
</dbReference>
<reference evidence="10 11" key="1">
    <citation type="journal article" date="2016" name="DNA Res.">
        <title>The draft genome of MD-2 pineapple using hybrid error correction of long reads.</title>
        <authorList>
            <person name="Redwan R.M."/>
            <person name="Saidin A."/>
            <person name="Kumar S.V."/>
        </authorList>
    </citation>
    <scope>NUCLEOTIDE SEQUENCE [LARGE SCALE GENOMIC DNA]</scope>
    <source>
        <strain evidence="11">cv. MD2</strain>
        <tissue evidence="10">Leaf</tissue>
    </source>
</reference>
<feature type="repeat" description="Pumilio" evidence="7">
    <location>
        <begin position="906"/>
        <end position="941"/>
    </location>
</feature>
<feature type="repeat" description="Pumilio" evidence="7">
    <location>
        <begin position="725"/>
        <end position="760"/>
    </location>
</feature>
<comment type="function">
    <text evidence="6">Sequence-specific RNA-binding protein that regulates translation and mRNA stability by binding the 3'-UTR of target mRNAs. Binds the APUM-binding elements (APBEs) in the 3'-UTR mRNA sequence of CLV1, PNH, WUS and FAS2.</text>
</comment>
<dbReference type="Pfam" id="PF00806">
    <property type="entry name" value="PUF"/>
    <property type="match status" value="8"/>
</dbReference>
<evidence type="ECO:0000256" key="3">
    <source>
        <dbReference type="ARBA" id="ARBA00022737"/>
    </source>
</evidence>
<dbReference type="GO" id="GO:0003729">
    <property type="term" value="F:mRNA binding"/>
    <property type="evidence" value="ECO:0007669"/>
    <property type="project" value="TreeGrafter"/>
</dbReference>
<feature type="region of interest" description="Disordered" evidence="8">
    <location>
        <begin position="328"/>
        <end position="360"/>
    </location>
</feature>
<name>A0A199W271_ANACO</name>
<sequence>RGLGARAEKETQGREDDDLFLSPLSLSLYDLFPFRFRSNFTGKNRSKTLAIAPSGVRGGTLGLRSRLRSSIMAMENPVRLIGSTGGRSWPVSKDALGFNSSSSNLAGEELFQSSSDRIYDTWRNTIPNRSGSAPPTMEGSLAALSNLIGQRTTSFDSNFGNLSSSTANYEYEEQLRSDPAYVQHYLSKGNLNPRLPPPLISREGRRLMHQLGKVGNNWRAGSFDDSSKGHSFVSRSVLSTHKEESEDDRSPRLESSGHAADNVQFVSEQCMPGLEGHRNSLVDFVRDNFTRTPSPAYDNCSHPSNTDSTEETTASSCISPLQCSSLSMRSRSVESNTSSVSVRSHTPKPGRTTSVVGSGGTLVMQPGLSLKGKSNAVDGNFGNELGSVVSEMKNLKISSNEHNDHIKHMLFQQGSSVQVQGDHSQMNPHVAILDSLSQPHIKLSPVDIQPVMQSTGITAPLYTTSAYGNPFYPNLQPLGFYPPQYQIGGYALNAPFVPQVIPGYPPQSSVPMLLDNPLSPNITGRTAGFPVNSGNLTAGAELMQPYKFYGQFGIPTQPPIADPMYFQQPSFSAYPGASTMVPRASMMGNINDNFDPQKIPPSSATYSPDQRPHFPRSGSTNIPSGRKGGAFVSNHPGTTAYMGVLTQYPSASLSSPVYPGSPMPGTSYPGRRTDTMRLQPNSSRNVPSPSGWQGQRGREKLDDQKPCSFLDELKSNRTRRFELSDIAGRIVEFSADQHGSRFIQQKLENCSAEEKASVFQEVLPHASTLMTDVFGNYVIQKFFEHGSPDQRRELANKLVGQMLQLSLQMYGCRVIQKALEVIELDQKTQLVRELDGQVMRCVRDQNGNHVIQKCIECVPTDKIDFIISAFRGQVASLSTHPYGCRVIQRVLEHCTEDSQGQCIVDEILQSACTLAQDQYGNYVTQHVLQRGKPHERSQIISKLAGQVVQMSQNKFASNVIEKCLEHGDAAERELLIDEIVGQTEGNDNLLVMMKDQFANYVVQKILETCSDKQREVLLDRIRVHLPALRKYTYGKHIVARVEHIDGEGTDAAES</sequence>
<evidence type="ECO:0000313" key="10">
    <source>
        <dbReference type="EMBL" id="OAY83341.1"/>
    </source>
</evidence>
<feature type="compositionally biased region" description="Basic and acidic residues" evidence="8">
    <location>
        <begin position="240"/>
        <end position="252"/>
    </location>
</feature>
<organism evidence="10 11">
    <name type="scientific">Ananas comosus</name>
    <name type="common">Pineapple</name>
    <name type="synonym">Ananas ananas</name>
    <dbReference type="NCBI Taxonomy" id="4615"/>
    <lineage>
        <taxon>Eukaryota</taxon>
        <taxon>Viridiplantae</taxon>
        <taxon>Streptophyta</taxon>
        <taxon>Embryophyta</taxon>
        <taxon>Tracheophyta</taxon>
        <taxon>Spermatophyta</taxon>
        <taxon>Magnoliopsida</taxon>
        <taxon>Liliopsida</taxon>
        <taxon>Poales</taxon>
        <taxon>Bromeliaceae</taxon>
        <taxon>Bromelioideae</taxon>
        <taxon>Ananas</taxon>
    </lineage>
</organism>
<keyword evidence="3" id="KW-0677">Repeat</keyword>
<evidence type="ECO:0000313" key="11">
    <source>
        <dbReference type="Proteomes" id="UP000092600"/>
    </source>
</evidence>
<feature type="region of interest" description="Disordered" evidence="8">
    <location>
        <begin position="236"/>
        <end position="260"/>
    </location>
</feature>
<dbReference type="STRING" id="4615.A0A199W271"/>
<dbReference type="PANTHER" id="PTHR12537:SF119">
    <property type="entry name" value="PUMILIO HOMOLOG 6, CHLOROPLASTIC"/>
    <property type="match status" value="1"/>
</dbReference>
<feature type="domain" description="PUM-HD" evidence="9">
    <location>
        <begin position="705"/>
        <end position="1045"/>
    </location>
</feature>
<dbReference type="Gene3D" id="1.25.10.10">
    <property type="entry name" value="Leucine-rich Repeat Variant"/>
    <property type="match status" value="1"/>
</dbReference>
<feature type="region of interest" description="Disordered" evidence="8">
    <location>
        <begin position="292"/>
        <end position="314"/>
    </location>
</feature>
<feature type="compositionally biased region" description="Low complexity" evidence="8">
    <location>
        <begin position="328"/>
        <end position="344"/>
    </location>
</feature>
<evidence type="ECO:0000259" key="9">
    <source>
        <dbReference type="PROSITE" id="PS50303"/>
    </source>
</evidence>
<dbReference type="CDD" id="cd07920">
    <property type="entry name" value="Pumilio"/>
    <property type="match status" value="1"/>
</dbReference>
<feature type="compositionally biased region" description="Polar residues" evidence="8">
    <location>
        <begin position="676"/>
        <end position="693"/>
    </location>
</feature>
<evidence type="ECO:0000256" key="6">
    <source>
        <dbReference type="ARBA" id="ARBA00055193"/>
    </source>
</evidence>
<feature type="repeat" description="Pumilio" evidence="7">
    <location>
        <begin position="761"/>
        <end position="796"/>
    </location>
</feature>
<dbReference type="InterPro" id="IPR001313">
    <property type="entry name" value="Pumilio_RNA-bd_rpt"/>
</dbReference>
<dbReference type="FunFam" id="1.25.10.10:FF:000004">
    <property type="entry name" value="Pumilio homolog 1 isoform 2"/>
    <property type="match status" value="1"/>
</dbReference>
<dbReference type="SMART" id="SM00025">
    <property type="entry name" value="Pumilio"/>
    <property type="match status" value="8"/>
</dbReference>
<feature type="region of interest" description="Disordered" evidence="8">
    <location>
        <begin position="591"/>
        <end position="634"/>
    </location>
</feature>
<evidence type="ECO:0000256" key="4">
    <source>
        <dbReference type="ARBA" id="ARBA00022845"/>
    </source>
</evidence>
<dbReference type="PANTHER" id="PTHR12537">
    <property type="entry name" value="RNA BINDING PROTEIN PUMILIO-RELATED"/>
    <property type="match status" value="1"/>
</dbReference>
<evidence type="ECO:0000256" key="7">
    <source>
        <dbReference type="PROSITE-ProRule" id="PRU00317"/>
    </source>
</evidence>
<dbReference type="InterPro" id="IPR011989">
    <property type="entry name" value="ARM-like"/>
</dbReference>
<feature type="compositionally biased region" description="Polar residues" evidence="8">
    <location>
        <begin position="301"/>
        <end position="314"/>
    </location>
</feature>
<dbReference type="Proteomes" id="UP000092600">
    <property type="component" value="Unassembled WGS sequence"/>
</dbReference>
<protein>
    <submittedName>
        <fullName evidence="10">Pumilio</fullName>
    </submittedName>
</protein>
<feature type="repeat" description="Pumilio" evidence="7">
    <location>
        <begin position="978"/>
        <end position="1019"/>
    </location>
</feature>
<accession>A0A199W271</accession>
<dbReference type="PROSITE" id="PS50303">
    <property type="entry name" value="PUM_HD"/>
    <property type="match status" value="1"/>
</dbReference>
<feature type="repeat" description="Pumilio" evidence="7">
    <location>
        <begin position="797"/>
        <end position="832"/>
    </location>
</feature>
<keyword evidence="4" id="KW-0810">Translation regulation</keyword>
<feature type="non-terminal residue" evidence="10">
    <location>
        <position position="1"/>
    </location>
</feature>
<dbReference type="InterPro" id="IPR033133">
    <property type="entry name" value="PUM-HD"/>
</dbReference>
<dbReference type="GO" id="GO:0006417">
    <property type="term" value="P:regulation of translation"/>
    <property type="evidence" value="ECO:0007669"/>
    <property type="project" value="UniProtKB-KW"/>
</dbReference>
<dbReference type="SUPFAM" id="SSF48371">
    <property type="entry name" value="ARM repeat"/>
    <property type="match status" value="1"/>
</dbReference>
<comment type="subcellular location">
    <subcellularLocation>
        <location evidence="1">Cytoplasm</location>
    </subcellularLocation>
</comment>
<dbReference type="Pfam" id="PF07990">
    <property type="entry name" value="NABP"/>
    <property type="match status" value="1"/>
</dbReference>
<evidence type="ECO:0000256" key="8">
    <source>
        <dbReference type="SAM" id="MobiDB-lite"/>
    </source>
</evidence>
<dbReference type="AlphaFoldDB" id="A0A199W271"/>
<keyword evidence="5" id="KW-0694">RNA-binding</keyword>